<protein>
    <submittedName>
        <fullName evidence="2">Uncharacterized protein</fullName>
    </submittedName>
</protein>
<sequence length="190" mass="22740">MQKSDECAAERARYISELLSKHMDYKERFLKGCSYAQKTSELFLKYIRRCEAPAEHVREHETRMLARKVDLRERQLKILDLWTLKKQQLDRCQQSVLLEATAKQNYFNFHFFLRHWKKIFKNLEWINTTGEAFLSHCYEGQLRNATREELDTYLDEYTTFKVDAKVCLNTPLVFDLVHNGRITSMHVPLV</sequence>
<evidence type="ECO:0000313" key="1">
    <source>
        <dbReference type="Proteomes" id="UP000887564"/>
    </source>
</evidence>
<organism evidence="1 2">
    <name type="scientific">Parascaris equorum</name>
    <name type="common">Equine roundworm</name>
    <dbReference type="NCBI Taxonomy" id="6256"/>
    <lineage>
        <taxon>Eukaryota</taxon>
        <taxon>Metazoa</taxon>
        <taxon>Ecdysozoa</taxon>
        <taxon>Nematoda</taxon>
        <taxon>Chromadorea</taxon>
        <taxon>Rhabditida</taxon>
        <taxon>Spirurina</taxon>
        <taxon>Ascaridomorpha</taxon>
        <taxon>Ascaridoidea</taxon>
        <taxon>Ascarididae</taxon>
        <taxon>Parascaris</taxon>
    </lineage>
</organism>
<dbReference type="AlphaFoldDB" id="A0A914RPR8"/>
<evidence type="ECO:0000313" key="2">
    <source>
        <dbReference type="WBParaSite" id="PEQ_0000682301-mRNA-1"/>
    </source>
</evidence>
<dbReference type="WBParaSite" id="PEQ_0000682301-mRNA-1">
    <property type="protein sequence ID" value="PEQ_0000682301-mRNA-1"/>
    <property type="gene ID" value="PEQ_0000682301"/>
</dbReference>
<accession>A0A914RPR8</accession>
<proteinExistence type="predicted"/>
<reference evidence="2" key="1">
    <citation type="submission" date="2022-11" db="UniProtKB">
        <authorList>
            <consortium name="WormBaseParasite"/>
        </authorList>
    </citation>
    <scope>IDENTIFICATION</scope>
</reference>
<dbReference type="Proteomes" id="UP000887564">
    <property type="component" value="Unplaced"/>
</dbReference>
<name>A0A914RPR8_PAREQ</name>
<keyword evidence="1" id="KW-1185">Reference proteome</keyword>